<evidence type="ECO:0000313" key="1">
    <source>
        <dbReference type="EMBL" id="CAK8994047.1"/>
    </source>
</evidence>
<comment type="caution">
    <text evidence="1">The sequence shown here is derived from an EMBL/GenBank/DDBJ whole genome shotgun (WGS) entry which is preliminary data.</text>
</comment>
<dbReference type="Proteomes" id="UP001642484">
    <property type="component" value="Unassembled WGS sequence"/>
</dbReference>
<sequence>MLEAARLGHPKSFLNALPAELRDAVDRNVDLRPRDLALSRVNWFKFWIRRAGELNAAELELHKGFDNDAKKVMAGKRILLFQEILESIGYHDAEAANLLVEGVPLVGAVPESGVYPKVFRVAELSVETLKEQAHWFRRGILERTRSSGDEACDAFVWQETLKEVERGWLKGPFSEESLPESASISRRFGIWQKSKYRCIDDYSASLVNSTCTVLESPLLHSVDVSAALIDHWVHRLEGQATQGLLARSFDLKSAYRQLHLKSEHRSQAFRVFTLSFGWPEQYGTSP</sequence>
<dbReference type="EMBL" id="CAXAMN010001370">
    <property type="protein sequence ID" value="CAK8994047.1"/>
    <property type="molecule type" value="Genomic_DNA"/>
</dbReference>
<proteinExistence type="predicted"/>
<evidence type="ECO:0000313" key="2">
    <source>
        <dbReference type="Proteomes" id="UP001642484"/>
    </source>
</evidence>
<protein>
    <submittedName>
        <fullName evidence="1">Uncharacterized protein</fullName>
    </submittedName>
</protein>
<name>A0ABP0HV08_9DINO</name>
<organism evidence="1 2">
    <name type="scientific">Durusdinium trenchii</name>
    <dbReference type="NCBI Taxonomy" id="1381693"/>
    <lineage>
        <taxon>Eukaryota</taxon>
        <taxon>Sar</taxon>
        <taxon>Alveolata</taxon>
        <taxon>Dinophyceae</taxon>
        <taxon>Suessiales</taxon>
        <taxon>Symbiodiniaceae</taxon>
        <taxon>Durusdinium</taxon>
    </lineage>
</organism>
<reference evidence="1 2" key="1">
    <citation type="submission" date="2024-02" db="EMBL/GenBank/DDBJ databases">
        <authorList>
            <person name="Chen Y."/>
            <person name="Shah S."/>
            <person name="Dougan E. K."/>
            <person name="Thang M."/>
            <person name="Chan C."/>
        </authorList>
    </citation>
    <scope>NUCLEOTIDE SEQUENCE [LARGE SCALE GENOMIC DNA]</scope>
</reference>
<gene>
    <name evidence="1" type="ORF">CCMP2556_LOCUS3487</name>
</gene>
<accession>A0ABP0HV08</accession>
<keyword evidence="2" id="KW-1185">Reference proteome</keyword>